<dbReference type="PROSITE" id="PS51898">
    <property type="entry name" value="TYR_RECOMBINASE"/>
    <property type="match status" value="1"/>
</dbReference>
<dbReference type="KEGG" id="ghl:GM160_06065"/>
<dbReference type="Pfam" id="PF13356">
    <property type="entry name" value="Arm-DNA-bind_3"/>
    <property type="match status" value="1"/>
</dbReference>
<name>A0A6I6D0R8_9GAMM</name>
<comment type="similarity">
    <text evidence="1">Belongs to the 'phage' integrase family.</text>
</comment>
<evidence type="ECO:0000256" key="5">
    <source>
        <dbReference type="PROSITE-ProRule" id="PRU01248"/>
    </source>
</evidence>
<dbReference type="SUPFAM" id="SSF56349">
    <property type="entry name" value="DNA breaking-rejoining enzymes"/>
    <property type="match status" value="1"/>
</dbReference>
<evidence type="ECO:0000256" key="4">
    <source>
        <dbReference type="ARBA" id="ARBA00023172"/>
    </source>
</evidence>
<organism evidence="8 9">
    <name type="scientific">Guyparkeria halophila</name>
    <dbReference type="NCBI Taxonomy" id="47960"/>
    <lineage>
        <taxon>Bacteria</taxon>
        <taxon>Pseudomonadati</taxon>
        <taxon>Pseudomonadota</taxon>
        <taxon>Gammaproteobacteria</taxon>
        <taxon>Chromatiales</taxon>
        <taxon>Thioalkalibacteraceae</taxon>
        <taxon>Guyparkeria</taxon>
    </lineage>
</organism>
<dbReference type="PANTHER" id="PTHR30629">
    <property type="entry name" value="PROPHAGE INTEGRASE"/>
    <property type="match status" value="1"/>
</dbReference>
<dbReference type="InterPro" id="IPR013762">
    <property type="entry name" value="Integrase-like_cat_sf"/>
</dbReference>
<dbReference type="Gene3D" id="1.10.443.10">
    <property type="entry name" value="Intergrase catalytic core"/>
    <property type="match status" value="1"/>
</dbReference>
<dbReference type="InterPro" id="IPR011010">
    <property type="entry name" value="DNA_brk_join_enz"/>
</dbReference>
<sequence>MRTNQLSALDVRRAKFDGRAFKLFDGGGLSLRVRESGRAWVFRYKFHGKSRETTLGKLPEMSLADARRRRDEFRALLADGTDPIEHRRQQVEAARMADQARTSTLEKVGRDWLAAQAWAAGTREKVEGRLNRHVFPALGHMPIAEITPSRLLEVLRVVEKSAGIESARRARQHVARIYKFAIASDLATFNPAAGLEEAMAKKPAPDHFAAITTPARFGELLRAINGLEAQPQVLAIVRLAPLLWTRPGELRHMRWSEVDLDRAEWTFWKSKRKAQEQPELHTVPLPWQAVEILGELRAWTGHRELVFPNIRNASRPLSANTVNACLRRLGFDKNEHTHHGFRASARTMLDEVLGYRPDWIEHQLAHTVRDPNGRSYNRTKHLEDRREMMQAWADYCDRLRKPGDE</sequence>
<dbReference type="PROSITE" id="PS51900">
    <property type="entry name" value="CB"/>
    <property type="match status" value="1"/>
</dbReference>
<evidence type="ECO:0000313" key="8">
    <source>
        <dbReference type="EMBL" id="QGT78498.1"/>
    </source>
</evidence>
<evidence type="ECO:0000259" key="6">
    <source>
        <dbReference type="PROSITE" id="PS51898"/>
    </source>
</evidence>
<evidence type="ECO:0000256" key="2">
    <source>
        <dbReference type="ARBA" id="ARBA00022908"/>
    </source>
</evidence>
<dbReference type="PANTHER" id="PTHR30629:SF2">
    <property type="entry name" value="PROPHAGE INTEGRASE INTS-RELATED"/>
    <property type="match status" value="1"/>
</dbReference>
<feature type="domain" description="Tyr recombinase" evidence="6">
    <location>
        <begin position="207"/>
        <end position="393"/>
    </location>
</feature>
<dbReference type="Pfam" id="PF22022">
    <property type="entry name" value="Phage_int_M"/>
    <property type="match status" value="1"/>
</dbReference>
<dbReference type="Gene3D" id="3.30.160.390">
    <property type="entry name" value="Integrase, DNA-binding domain"/>
    <property type="match status" value="1"/>
</dbReference>
<keyword evidence="9" id="KW-1185">Reference proteome</keyword>
<evidence type="ECO:0000256" key="3">
    <source>
        <dbReference type="ARBA" id="ARBA00023125"/>
    </source>
</evidence>
<dbReference type="AlphaFoldDB" id="A0A6I6D0R8"/>
<proteinExistence type="inferred from homology"/>
<evidence type="ECO:0000259" key="7">
    <source>
        <dbReference type="PROSITE" id="PS51900"/>
    </source>
</evidence>
<evidence type="ECO:0000313" key="9">
    <source>
        <dbReference type="Proteomes" id="UP000427716"/>
    </source>
</evidence>
<dbReference type="CDD" id="cd00801">
    <property type="entry name" value="INT_P4_C"/>
    <property type="match status" value="1"/>
</dbReference>
<keyword evidence="4" id="KW-0233">DNA recombination</keyword>
<dbReference type="InterPro" id="IPR010998">
    <property type="entry name" value="Integrase_recombinase_N"/>
</dbReference>
<dbReference type="Pfam" id="PF00589">
    <property type="entry name" value="Phage_integrase"/>
    <property type="match status" value="1"/>
</dbReference>
<dbReference type="InterPro" id="IPR050808">
    <property type="entry name" value="Phage_Integrase"/>
</dbReference>
<dbReference type="EMBL" id="CP046415">
    <property type="protein sequence ID" value="QGT78498.1"/>
    <property type="molecule type" value="Genomic_DNA"/>
</dbReference>
<protein>
    <submittedName>
        <fullName evidence="8">DUF4102 domain-containing protein</fullName>
    </submittedName>
</protein>
<dbReference type="InterPro" id="IPR038488">
    <property type="entry name" value="Integrase_DNA-bd_sf"/>
</dbReference>
<accession>A0A6I6D0R8</accession>
<dbReference type="GO" id="GO:0015074">
    <property type="term" value="P:DNA integration"/>
    <property type="evidence" value="ECO:0007669"/>
    <property type="project" value="UniProtKB-KW"/>
</dbReference>
<gene>
    <name evidence="8" type="ORF">GM160_06065</name>
</gene>
<dbReference type="InterPro" id="IPR044068">
    <property type="entry name" value="CB"/>
</dbReference>
<keyword evidence="2" id="KW-0229">DNA integration</keyword>
<dbReference type="Gene3D" id="1.10.150.130">
    <property type="match status" value="1"/>
</dbReference>
<evidence type="ECO:0000256" key="1">
    <source>
        <dbReference type="ARBA" id="ARBA00008857"/>
    </source>
</evidence>
<dbReference type="InterPro" id="IPR025166">
    <property type="entry name" value="Integrase_DNA_bind_dom"/>
</dbReference>
<feature type="domain" description="Core-binding (CB)" evidence="7">
    <location>
        <begin position="103"/>
        <end position="182"/>
    </location>
</feature>
<dbReference type="RefSeq" id="WP_156573934.1">
    <property type="nucleotide sequence ID" value="NZ_CP046415.1"/>
</dbReference>
<dbReference type="Proteomes" id="UP000427716">
    <property type="component" value="Chromosome"/>
</dbReference>
<dbReference type="GO" id="GO:0003677">
    <property type="term" value="F:DNA binding"/>
    <property type="evidence" value="ECO:0007669"/>
    <property type="project" value="UniProtKB-UniRule"/>
</dbReference>
<reference evidence="8 9" key="1">
    <citation type="submission" date="2019-11" db="EMBL/GenBank/DDBJ databases">
        <authorList>
            <person name="Zhang J."/>
            <person name="Sun C."/>
        </authorList>
    </citation>
    <scope>NUCLEOTIDE SEQUENCE [LARGE SCALE GENOMIC DNA]</scope>
    <source>
        <strain evidence="9">sp2</strain>
    </source>
</reference>
<dbReference type="InterPro" id="IPR002104">
    <property type="entry name" value="Integrase_catalytic"/>
</dbReference>
<dbReference type="InterPro" id="IPR053876">
    <property type="entry name" value="Phage_int_M"/>
</dbReference>
<keyword evidence="3 5" id="KW-0238">DNA-binding</keyword>
<dbReference type="GO" id="GO:0006310">
    <property type="term" value="P:DNA recombination"/>
    <property type="evidence" value="ECO:0007669"/>
    <property type="project" value="UniProtKB-KW"/>
</dbReference>